<evidence type="ECO:0000313" key="2">
    <source>
        <dbReference type="Proteomes" id="UP000516464"/>
    </source>
</evidence>
<reference evidence="1 2" key="1">
    <citation type="submission" date="2018-07" db="EMBL/GenBank/DDBJ databases">
        <title>Complete Genomes of Environmental Shiga Toxin-Producing Escherichia coli O145.</title>
        <authorList>
            <person name="Carter M.Q."/>
            <person name="Pham A.C."/>
        </authorList>
    </citation>
    <scope>NUCLEOTIDE SEQUENCE [LARGE SCALE GENOMIC DNA]</scope>
    <source>
        <strain evidence="1 2">RM9154-C1</strain>
        <plasmid evidence="1 2">p1RM9154-C1</plasmid>
    </source>
</reference>
<dbReference type="Proteomes" id="UP000516464">
    <property type="component" value="Plasmid p1RM9154-C1"/>
</dbReference>
<keyword evidence="1" id="KW-0614">Plasmid</keyword>
<proteinExistence type="predicted"/>
<accession>A0A9Q6UVF4</accession>
<dbReference type="EMBL" id="CP031350">
    <property type="protein sequence ID" value="QNS68334.1"/>
    <property type="molecule type" value="Genomic_DNA"/>
</dbReference>
<organism evidence="1 2">
    <name type="scientific">Escherichia coli O145</name>
    <dbReference type="NCBI Taxonomy" id="1055538"/>
    <lineage>
        <taxon>Bacteria</taxon>
        <taxon>Pseudomonadati</taxon>
        <taxon>Pseudomonadota</taxon>
        <taxon>Gammaproteobacteria</taxon>
        <taxon>Enterobacterales</taxon>
        <taxon>Enterobacteriaceae</taxon>
        <taxon>Escherichia</taxon>
    </lineage>
</organism>
<name>A0A9Q6UVF4_ECOLX</name>
<protein>
    <submittedName>
        <fullName evidence="1">Uncharacterized protein</fullName>
    </submittedName>
</protein>
<evidence type="ECO:0000313" key="1">
    <source>
        <dbReference type="EMBL" id="QNS68334.1"/>
    </source>
</evidence>
<geneLocation type="plasmid" evidence="1 2">
    <name>p1RM9154-C1</name>
</geneLocation>
<gene>
    <name evidence="1" type="ORF">DXE50_00130</name>
</gene>
<dbReference type="AlphaFoldDB" id="A0A9Q6UVF4"/>
<sequence>MLIGNLACFLLSSKQHASIHKIKQLQSNFGERFFFSLLANRYKKTTNGIKMSNPNPCMTDWRKYSQKLKSTVCWF</sequence>